<name>A0A7J8BFQ6_ROUAE</name>
<feature type="region of interest" description="Disordered" evidence="1">
    <location>
        <begin position="1"/>
        <end position="29"/>
    </location>
</feature>
<evidence type="ECO:0000256" key="1">
    <source>
        <dbReference type="SAM" id="MobiDB-lite"/>
    </source>
</evidence>
<accession>A0A7J8BFQ6</accession>
<gene>
    <name evidence="2" type="ORF">HJG63_009776</name>
</gene>
<protein>
    <submittedName>
        <fullName evidence="2">Uncharacterized protein</fullName>
    </submittedName>
</protein>
<comment type="caution">
    <text evidence="2">The sequence shown here is derived from an EMBL/GenBank/DDBJ whole genome shotgun (WGS) entry which is preliminary data.</text>
</comment>
<organism evidence="2 3">
    <name type="scientific">Rousettus aegyptiacus</name>
    <name type="common">Egyptian fruit bat</name>
    <name type="synonym">Pteropus aegyptiacus</name>
    <dbReference type="NCBI Taxonomy" id="9407"/>
    <lineage>
        <taxon>Eukaryota</taxon>
        <taxon>Metazoa</taxon>
        <taxon>Chordata</taxon>
        <taxon>Craniata</taxon>
        <taxon>Vertebrata</taxon>
        <taxon>Euteleostomi</taxon>
        <taxon>Mammalia</taxon>
        <taxon>Eutheria</taxon>
        <taxon>Laurasiatheria</taxon>
        <taxon>Chiroptera</taxon>
        <taxon>Yinpterochiroptera</taxon>
        <taxon>Pteropodoidea</taxon>
        <taxon>Pteropodidae</taxon>
        <taxon>Rousettinae</taxon>
        <taxon>Rousettus</taxon>
    </lineage>
</organism>
<dbReference type="Proteomes" id="UP000593571">
    <property type="component" value="Unassembled WGS sequence"/>
</dbReference>
<dbReference type="AlphaFoldDB" id="A0A7J8BFQ6"/>
<evidence type="ECO:0000313" key="3">
    <source>
        <dbReference type="Proteomes" id="UP000593571"/>
    </source>
</evidence>
<dbReference type="EMBL" id="JACASE010000017">
    <property type="protein sequence ID" value="KAF6397110.1"/>
    <property type="molecule type" value="Genomic_DNA"/>
</dbReference>
<proteinExistence type="predicted"/>
<reference evidence="2 3" key="1">
    <citation type="journal article" date="2020" name="Nature">
        <title>Six reference-quality genomes reveal evolution of bat adaptations.</title>
        <authorList>
            <person name="Jebb D."/>
            <person name="Huang Z."/>
            <person name="Pippel M."/>
            <person name="Hughes G.M."/>
            <person name="Lavrichenko K."/>
            <person name="Devanna P."/>
            <person name="Winkler S."/>
            <person name="Jermiin L.S."/>
            <person name="Skirmuntt E.C."/>
            <person name="Katzourakis A."/>
            <person name="Burkitt-Gray L."/>
            <person name="Ray D.A."/>
            <person name="Sullivan K.A.M."/>
            <person name="Roscito J.G."/>
            <person name="Kirilenko B.M."/>
            <person name="Davalos L.M."/>
            <person name="Corthals A.P."/>
            <person name="Power M.L."/>
            <person name="Jones G."/>
            <person name="Ransome R.D."/>
            <person name="Dechmann D.K.N."/>
            <person name="Locatelli A.G."/>
            <person name="Puechmaille S.J."/>
            <person name="Fedrigo O."/>
            <person name="Jarvis E.D."/>
            <person name="Hiller M."/>
            <person name="Vernes S.C."/>
            <person name="Myers E.W."/>
            <person name="Teeling E.C."/>
        </authorList>
    </citation>
    <scope>NUCLEOTIDE SEQUENCE [LARGE SCALE GENOMIC DNA]</scope>
    <source>
        <strain evidence="2">MRouAeg1</strain>
        <tissue evidence="2">Muscle</tissue>
    </source>
</reference>
<sequence length="155" mass="15836">MLPSFCRTGPFRSVPGKGTGPARVKGGPSVEGAIFDKGRHGGHLGRGPSAGASCLVRTRVLLRVGVPRAKTQALGVGASRWPREGPCSASLSALPTPSGLGAMRCHGESRTPARQMALNVPLPLSASSPFAGLLTQKASVSSTTTARPVPTRQSC</sequence>
<evidence type="ECO:0000313" key="2">
    <source>
        <dbReference type="EMBL" id="KAF6397110.1"/>
    </source>
</evidence>
<keyword evidence="3" id="KW-1185">Reference proteome</keyword>